<proteinExistence type="predicted"/>
<dbReference type="RefSeq" id="XP_041299784.1">
    <property type="nucleotide sequence ID" value="XM_041430633.1"/>
</dbReference>
<evidence type="ECO:0000313" key="3">
    <source>
        <dbReference type="Proteomes" id="UP000823399"/>
    </source>
</evidence>
<protein>
    <submittedName>
        <fullName evidence="2">Uncharacterized protein</fullName>
    </submittedName>
</protein>
<dbReference type="OrthoDB" id="3270336at2759"/>
<gene>
    <name evidence="2" type="ORF">F5147DRAFT_562698</name>
</gene>
<dbReference type="EMBL" id="JABBWM010000001">
    <property type="protein sequence ID" value="KAG2120408.1"/>
    <property type="molecule type" value="Genomic_DNA"/>
</dbReference>
<organism evidence="2 3">
    <name type="scientific">Suillus discolor</name>
    <dbReference type="NCBI Taxonomy" id="1912936"/>
    <lineage>
        <taxon>Eukaryota</taxon>
        <taxon>Fungi</taxon>
        <taxon>Dikarya</taxon>
        <taxon>Basidiomycota</taxon>
        <taxon>Agaricomycotina</taxon>
        <taxon>Agaricomycetes</taxon>
        <taxon>Agaricomycetidae</taxon>
        <taxon>Boletales</taxon>
        <taxon>Suillineae</taxon>
        <taxon>Suillaceae</taxon>
        <taxon>Suillus</taxon>
    </lineage>
</organism>
<dbReference type="Proteomes" id="UP000823399">
    <property type="component" value="Unassembled WGS sequence"/>
</dbReference>
<evidence type="ECO:0000313" key="2">
    <source>
        <dbReference type="EMBL" id="KAG2120408.1"/>
    </source>
</evidence>
<dbReference type="AlphaFoldDB" id="A0A9P7FMK1"/>
<sequence length="224" mass="25499">MAVSPEARRPLSKLRTFSLGYFRPPFKAVYADYITYEQYHHEFMNEDCARAALLHGGILWRLALHSLGFDNLPSALTGISRDAVPFGQSLTINGETHFDDELLEEEVDFICGTYYVYTNNGCIEKLSWWPRPQAWAGSGLDVGFWSARCESWFQTRLENIRQGVSRRRNSSDNNGPVNNTHWKHGLKFNGATKKFKKNLDAACSDFLTTKASGKLSFLSFNVRL</sequence>
<evidence type="ECO:0000256" key="1">
    <source>
        <dbReference type="SAM" id="MobiDB-lite"/>
    </source>
</evidence>
<name>A0A9P7FMK1_9AGAM</name>
<feature type="compositionally biased region" description="Polar residues" evidence="1">
    <location>
        <begin position="171"/>
        <end position="180"/>
    </location>
</feature>
<comment type="caution">
    <text evidence="2">The sequence shown here is derived from an EMBL/GenBank/DDBJ whole genome shotgun (WGS) entry which is preliminary data.</text>
</comment>
<feature type="region of interest" description="Disordered" evidence="1">
    <location>
        <begin position="164"/>
        <end position="183"/>
    </location>
</feature>
<reference evidence="2" key="1">
    <citation type="journal article" date="2020" name="New Phytol.">
        <title>Comparative genomics reveals dynamic genome evolution in host specialist ectomycorrhizal fungi.</title>
        <authorList>
            <person name="Lofgren L.A."/>
            <person name="Nguyen N.H."/>
            <person name="Vilgalys R."/>
            <person name="Ruytinx J."/>
            <person name="Liao H.L."/>
            <person name="Branco S."/>
            <person name="Kuo A."/>
            <person name="LaButti K."/>
            <person name="Lipzen A."/>
            <person name="Andreopoulos W."/>
            <person name="Pangilinan J."/>
            <person name="Riley R."/>
            <person name="Hundley H."/>
            <person name="Na H."/>
            <person name="Barry K."/>
            <person name="Grigoriev I.V."/>
            <person name="Stajich J.E."/>
            <person name="Kennedy P.G."/>
        </authorList>
    </citation>
    <scope>NUCLEOTIDE SEQUENCE</scope>
    <source>
        <strain evidence="2">FC423</strain>
    </source>
</reference>
<dbReference type="GeneID" id="64692892"/>
<keyword evidence="3" id="KW-1185">Reference proteome</keyword>
<accession>A0A9P7FMK1</accession>